<dbReference type="AlphaFoldDB" id="A0A0V0S513"/>
<comment type="caution">
    <text evidence="1">The sequence shown here is derived from an EMBL/GenBank/DDBJ whole genome shotgun (WGS) entry which is preliminary data.</text>
</comment>
<accession>A0A0V0S513</accession>
<evidence type="ECO:0000313" key="2">
    <source>
        <dbReference type="Proteomes" id="UP000054630"/>
    </source>
</evidence>
<sequence length="80" mass="8718">MNKLIWKKHEINLYKLRCVQVDIIIIRSHGVTASTLDSESSNPSSNLGGTSLITIQWFHGVTASTLDFESSNPSSNLGGT</sequence>
<dbReference type="Proteomes" id="UP000054630">
    <property type="component" value="Unassembled WGS sequence"/>
</dbReference>
<reference evidence="1 2" key="1">
    <citation type="submission" date="2015-01" db="EMBL/GenBank/DDBJ databases">
        <title>Evolution of Trichinella species and genotypes.</title>
        <authorList>
            <person name="Korhonen P.K."/>
            <person name="Edoardo P."/>
            <person name="Giuseppe L.R."/>
            <person name="Gasser R.B."/>
        </authorList>
    </citation>
    <scope>NUCLEOTIDE SEQUENCE [LARGE SCALE GENOMIC DNA]</scope>
    <source>
        <strain evidence="1">ISS37</strain>
    </source>
</reference>
<dbReference type="EMBL" id="JYDL01000039">
    <property type="protein sequence ID" value="KRX21525.1"/>
    <property type="molecule type" value="Genomic_DNA"/>
</dbReference>
<name>A0A0V0S513_9BILA</name>
<gene>
    <name evidence="1" type="ORF">T07_7599</name>
</gene>
<organism evidence="1 2">
    <name type="scientific">Trichinella nelsoni</name>
    <dbReference type="NCBI Taxonomy" id="6336"/>
    <lineage>
        <taxon>Eukaryota</taxon>
        <taxon>Metazoa</taxon>
        <taxon>Ecdysozoa</taxon>
        <taxon>Nematoda</taxon>
        <taxon>Enoplea</taxon>
        <taxon>Dorylaimia</taxon>
        <taxon>Trichinellida</taxon>
        <taxon>Trichinellidae</taxon>
        <taxon>Trichinella</taxon>
    </lineage>
</organism>
<dbReference type="OrthoDB" id="5920700at2759"/>
<evidence type="ECO:0000313" key="1">
    <source>
        <dbReference type="EMBL" id="KRX21525.1"/>
    </source>
</evidence>
<protein>
    <submittedName>
        <fullName evidence="1">Uncharacterized protein</fullName>
    </submittedName>
</protein>
<proteinExistence type="predicted"/>
<keyword evidence="2" id="KW-1185">Reference proteome</keyword>